<proteinExistence type="predicted"/>
<dbReference type="InterPro" id="IPR020904">
    <property type="entry name" value="Sc_DH/Rdtase_CS"/>
</dbReference>
<dbReference type="EMBL" id="NIDE01000002">
    <property type="protein sequence ID" value="OWK45631.1"/>
    <property type="molecule type" value="Genomic_DNA"/>
</dbReference>
<dbReference type="Pfam" id="PF01370">
    <property type="entry name" value="Epimerase"/>
    <property type="match status" value="1"/>
</dbReference>
<dbReference type="Proteomes" id="UP000214646">
    <property type="component" value="Unassembled WGS sequence"/>
</dbReference>
<evidence type="ECO:0000313" key="2">
    <source>
        <dbReference type="EMBL" id="OWK45631.1"/>
    </source>
</evidence>
<dbReference type="SUPFAM" id="SSF51735">
    <property type="entry name" value="NAD(P)-binding Rossmann-fold domains"/>
    <property type="match status" value="1"/>
</dbReference>
<dbReference type="PANTHER" id="PTHR43245">
    <property type="entry name" value="BIFUNCTIONAL POLYMYXIN RESISTANCE PROTEIN ARNA"/>
    <property type="match status" value="1"/>
</dbReference>
<protein>
    <submittedName>
        <fullName evidence="2">UDP-glucose 4-epimerase</fullName>
    </submittedName>
</protein>
<gene>
    <name evidence="2" type="ORF">FRUB_01962</name>
</gene>
<keyword evidence="3" id="KW-1185">Reference proteome</keyword>
<dbReference type="AlphaFoldDB" id="A0A225DW61"/>
<dbReference type="PROSITE" id="PS00061">
    <property type="entry name" value="ADH_SHORT"/>
    <property type="match status" value="1"/>
</dbReference>
<organism evidence="2 3">
    <name type="scientific">Fimbriiglobus ruber</name>
    <dbReference type="NCBI Taxonomy" id="1908690"/>
    <lineage>
        <taxon>Bacteria</taxon>
        <taxon>Pseudomonadati</taxon>
        <taxon>Planctomycetota</taxon>
        <taxon>Planctomycetia</taxon>
        <taxon>Gemmatales</taxon>
        <taxon>Gemmataceae</taxon>
        <taxon>Fimbriiglobus</taxon>
    </lineage>
</organism>
<dbReference type="Gene3D" id="3.40.50.720">
    <property type="entry name" value="NAD(P)-binding Rossmann-like Domain"/>
    <property type="match status" value="1"/>
</dbReference>
<dbReference type="InterPro" id="IPR001509">
    <property type="entry name" value="Epimerase_deHydtase"/>
</dbReference>
<sequence>MPGMSQPQRVLVTGSAGRVGRAAVKGLTAAGHHVVGFDRVPTPGLPPAQSLVAPLSDVAALRAAVADGVDCVIHLAAAPDDAAFPRKPPPDDGDNFLSDLVPSNLVGPYHVMEAVRTAGVRRVILASTGQVVDGHLRSDDVPVTATMLPRPRYLYACTKVFLEALGQVYATQHGITVLAVRLGWCPRDLGQVAEIRASHLGQDVFFSPGDVGRFFAAAVGAEKLPQYAVVYAGSRPVHNMRYDLDAPRKLFGYEPQDQWPTGAEEF</sequence>
<accession>A0A225DW61</accession>
<evidence type="ECO:0000259" key="1">
    <source>
        <dbReference type="Pfam" id="PF01370"/>
    </source>
</evidence>
<dbReference type="PANTHER" id="PTHR43245:SF55">
    <property type="entry name" value="NAD(P)-BINDING DOMAIN-CONTAINING PROTEIN"/>
    <property type="match status" value="1"/>
</dbReference>
<evidence type="ECO:0000313" key="3">
    <source>
        <dbReference type="Proteomes" id="UP000214646"/>
    </source>
</evidence>
<dbReference type="CDD" id="cd08946">
    <property type="entry name" value="SDR_e"/>
    <property type="match status" value="1"/>
</dbReference>
<dbReference type="InterPro" id="IPR036291">
    <property type="entry name" value="NAD(P)-bd_dom_sf"/>
</dbReference>
<name>A0A225DW61_9BACT</name>
<comment type="caution">
    <text evidence="2">The sequence shown here is derived from an EMBL/GenBank/DDBJ whole genome shotgun (WGS) entry which is preliminary data.</text>
</comment>
<dbReference type="InterPro" id="IPR050177">
    <property type="entry name" value="Lipid_A_modif_metabolic_enz"/>
</dbReference>
<feature type="domain" description="NAD-dependent epimerase/dehydratase" evidence="1">
    <location>
        <begin position="10"/>
        <end position="182"/>
    </location>
</feature>
<reference evidence="3" key="1">
    <citation type="submission" date="2017-06" db="EMBL/GenBank/DDBJ databases">
        <title>Genome analysis of Fimbriiglobus ruber SP5, the first member of the order Planctomycetales with confirmed chitinolytic capability.</title>
        <authorList>
            <person name="Ravin N.V."/>
            <person name="Rakitin A.L."/>
            <person name="Ivanova A.A."/>
            <person name="Beletsky A.V."/>
            <person name="Kulichevskaya I.S."/>
            <person name="Mardanov A.V."/>
            <person name="Dedysh S.N."/>
        </authorList>
    </citation>
    <scope>NUCLEOTIDE SEQUENCE [LARGE SCALE GENOMIC DNA]</scope>
    <source>
        <strain evidence="3">SP5</strain>
    </source>
</reference>